<sequence length="136" mass="15319">MSPNQYIMGDDATLEGLFLKKVQTVTTGLFKYRMTRSHLDDLVNALHESGSSPPAFLKPLNPPNPEVNPSNPEVELRIWDGFDEDEGEDGDDDYDTMSLVDDTLQQGVLEADDDFQARVDRENSRKVEQAKEEEEG</sequence>
<evidence type="ECO:0000313" key="2">
    <source>
        <dbReference type="EMBL" id="KAF9506840.1"/>
    </source>
</evidence>
<feature type="compositionally biased region" description="Basic and acidic residues" evidence="1">
    <location>
        <begin position="115"/>
        <end position="130"/>
    </location>
</feature>
<feature type="region of interest" description="Disordered" evidence="1">
    <location>
        <begin position="81"/>
        <end position="136"/>
    </location>
</feature>
<dbReference type="Proteomes" id="UP000886523">
    <property type="component" value="Unassembled WGS sequence"/>
</dbReference>
<accession>A0A9P6AJ80</accession>
<proteinExistence type="predicted"/>
<dbReference type="AlphaFoldDB" id="A0A9P6AJ80"/>
<organism evidence="2 3">
    <name type="scientific">Hydnum rufescens UP504</name>
    <dbReference type="NCBI Taxonomy" id="1448309"/>
    <lineage>
        <taxon>Eukaryota</taxon>
        <taxon>Fungi</taxon>
        <taxon>Dikarya</taxon>
        <taxon>Basidiomycota</taxon>
        <taxon>Agaricomycotina</taxon>
        <taxon>Agaricomycetes</taxon>
        <taxon>Cantharellales</taxon>
        <taxon>Hydnaceae</taxon>
        <taxon>Hydnum</taxon>
    </lineage>
</organism>
<dbReference type="EMBL" id="MU129097">
    <property type="protein sequence ID" value="KAF9506840.1"/>
    <property type="molecule type" value="Genomic_DNA"/>
</dbReference>
<evidence type="ECO:0000256" key="1">
    <source>
        <dbReference type="SAM" id="MobiDB-lite"/>
    </source>
</evidence>
<gene>
    <name evidence="2" type="ORF">BS47DRAFT_1367061</name>
</gene>
<feature type="compositionally biased region" description="Acidic residues" evidence="1">
    <location>
        <begin position="81"/>
        <end position="95"/>
    </location>
</feature>
<name>A0A9P6AJ80_9AGAM</name>
<comment type="caution">
    <text evidence="2">The sequence shown here is derived from an EMBL/GenBank/DDBJ whole genome shotgun (WGS) entry which is preliminary data.</text>
</comment>
<feature type="region of interest" description="Disordered" evidence="1">
    <location>
        <begin position="53"/>
        <end position="72"/>
    </location>
</feature>
<reference evidence="2" key="1">
    <citation type="journal article" date="2020" name="Nat. Commun.">
        <title>Large-scale genome sequencing of mycorrhizal fungi provides insights into the early evolution of symbiotic traits.</title>
        <authorList>
            <person name="Miyauchi S."/>
            <person name="Kiss E."/>
            <person name="Kuo A."/>
            <person name="Drula E."/>
            <person name="Kohler A."/>
            <person name="Sanchez-Garcia M."/>
            <person name="Morin E."/>
            <person name="Andreopoulos B."/>
            <person name="Barry K.W."/>
            <person name="Bonito G."/>
            <person name="Buee M."/>
            <person name="Carver A."/>
            <person name="Chen C."/>
            <person name="Cichocki N."/>
            <person name="Clum A."/>
            <person name="Culley D."/>
            <person name="Crous P.W."/>
            <person name="Fauchery L."/>
            <person name="Girlanda M."/>
            <person name="Hayes R.D."/>
            <person name="Keri Z."/>
            <person name="LaButti K."/>
            <person name="Lipzen A."/>
            <person name="Lombard V."/>
            <person name="Magnuson J."/>
            <person name="Maillard F."/>
            <person name="Murat C."/>
            <person name="Nolan M."/>
            <person name="Ohm R.A."/>
            <person name="Pangilinan J."/>
            <person name="Pereira M.F."/>
            <person name="Perotto S."/>
            <person name="Peter M."/>
            <person name="Pfister S."/>
            <person name="Riley R."/>
            <person name="Sitrit Y."/>
            <person name="Stielow J.B."/>
            <person name="Szollosi G."/>
            <person name="Zifcakova L."/>
            <person name="Stursova M."/>
            <person name="Spatafora J.W."/>
            <person name="Tedersoo L."/>
            <person name="Vaario L.M."/>
            <person name="Yamada A."/>
            <person name="Yan M."/>
            <person name="Wang P."/>
            <person name="Xu J."/>
            <person name="Bruns T."/>
            <person name="Baldrian P."/>
            <person name="Vilgalys R."/>
            <person name="Dunand C."/>
            <person name="Henrissat B."/>
            <person name="Grigoriev I.V."/>
            <person name="Hibbett D."/>
            <person name="Nagy L.G."/>
            <person name="Martin F.M."/>
        </authorList>
    </citation>
    <scope>NUCLEOTIDE SEQUENCE</scope>
    <source>
        <strain evidence="2">UP504</strain>
    </source>
</reference>
<protein>
    <submittedName>
        <fullName evidence="2">Uncharacterized protein</fullName>
    </submittedName>
</protein>
<keyword evidence="3" id="KW-1185">Reference proteome</keyword>
<evidence type="ECO:0000313" key="3">
    <source>
        <dbReference type="Proteomes" id="UP000886523"/>
    </source>
</evidence>